<dbReference type="GO" id="GO:0000976">
    <property type="term" value="F:transcription cis-regulatory region binding"/>
    <property type="evidence" value="ECO:0007669"/>
    <property type="project" value="TreeGrafter"/>
</dbReference>
<evidence type="ECO:0000256" key="2">
    <source>
        <dbReference type="ARBA" id="ARBA00023125"/>
    </source>
</evidence>
<evidence type="ECO:0000256" key="3">
    <source>
        <dbReference type="ARBA" id="ARBA00023163"/>
    </source>
</evidence>
<dbReference type="InterPro" id="IPR009057">
    <property type="entry name" value="Homeodomain-like_sf"/>
</dbReference>
<protein>
    <submittedName>
        <fullName evidence="7">TetR family transcriptional regulator</fullName>
    </submittedName>
</protein>
<evidence type="ECO:0000256" key="5">
    <source>
        <dbReference type="SAM" id="MobiDB-lite"/>
    </source>
</evidence>
<dbReference type="PANTHER" id="PTHR30055">
    <property type="entry name" value="HTH-TYPE TRANSCRIPTIONAL REGULATOR RUTR"/>
    <property type="match status" value="1"/>
</dbReference>
<evidence type="ECO:0000313" key="7">
    <source>
        <dbReference type="EMBL" id="MTH80167.1"/>
    </source>
</evidence>
<reference evidence="7 8" key="1">
    <citation type="submission" date="2019-11" db="EMBL/GenBank/DDBJ databases">
        <authorList>
            <person name="Dong K."/>
        </authorList>
    </citation>
    <scope>NUCLEOTIDE SEQUENCE [LARGE SCALE GENOMIC DNA]</scope>
    <source>
        <strain evidence="7 8">NBRC 111993</strain>
    </source>
</reference>
<dbReference type="SUPFAM" id="SSF46689">
    <property type="entry name" value="Homeodomain-like"/>
    <property type="match status" value="1"/>
</dbReference>
<sequence>MILQFRYSHMSRPQPAGLKPRKKPVQSRSAATVEAIHTATIQVLLASGPAQLTTTRVAQRAGVSVGTMYQYYPHKEALLFAIVERKLGMIEEAMRLAVAELAGRNLTEIAQGIAQAWLDAKMADLTASRAIYGIAAEFDISEPILQCTRRMVEALEQLLISAPDAHFDDPSSTAFMLAALMGGSVRAVMEAGADPDDLARMRRELPRACLGYLELANRGHLAPVGPS</sequence>
<name>A0A6L6JHX4_9RHOB</name>
<feature type="domain" description="HTH tetR-type" evidence="6">
    <location>
        <begin position="30"/>
        <end position="90"/>
    </location>
</feature>
<evidence type="ECO:0000313" key="8">
    <source>
        <dbReference type="Proteomes" id="UP000478183"/>
    </source>
</evidence>
<organism evidence="7 8">
    <name type="scientific">Paracoccus aestuariivivens</name>
    <dbReference type="NCBI Taxonomy" id="1820333"/>
    <lineage>
        <taxon>Bacteria</taxon>
        <taxon>Pseudomonadati</taxon>
        <taxon>Pseudomonadota</taxon>
        <taxon>Alphaproteobacteria</taxon>
        <taxon>Rhodobacterales</taxon>
        <taxon>Paracoccaceae</taxon>
        <taxon>Paracoccus</taxon>
    </lineage>
</organism>
<dbReference type="EMBL" id="WMIE01000030">
    <property type="protein sequence ID" value="MTH80167.1"/>
    <property type="molecule type" value="Genomic_DNA"/>
</dbReference>
<dbReference type="PANTHER" id="PTHR30055:SF234">
    <property type="entry name" value="HTH-TYPE TRANSCRIPTIONAL REGULATOR BETI"/>
    <property type="match status" value="1"/>
</dbReference>
<feature type="DNA-binding region" description="H-T-H motif" evidence="4">
    <location>
        <begin position="53"/>
        <end position="72"/>
    </location>
</feature>
<keyword evidence="8" id="KW-1185">Reference proteome</keyword>
<keyword evidence="3" id="KW-0804">Transcription</keyword>
<dbReference type="Gene3D" id="1.10.357.10">
    <property type="entry name" value="Tetracycline Repressor, domain 2"/>
    <property type="match status" value="1"/>
</dbReference>
<dbReference type="Pfam" id="PF00440">
    <property type="entry name" value="TetR_N"/>
    <property type="match status" value="1"/>
</dbReference>
<comment type="caution">
    <text evidence="7">The sequence shown here is derived from an EMBL/GenBank/DDBJ whole genome shotgun (WGS) entry which is preliminary data.</text>
</comment>
<dbReference type="InterPro" id="IPR001647">
    <property type="entry name" value="HTH_TetR"/>
</dbReference>
<dbReference type="Proteomes" id="UP000478183">
    <property type="component" value="Unassembled WGS sequence"/>
</dbReference>
<dbReference type="InterPro" id="IPR050109">
    <property type="entry name" value="HTH-type_TetR-like_transc_reg"/>
</dbReference>
<dbReference type="PROSITE" id="PS50977">
    <property type="entry name" value="HTH_TETR_2"/>
    <property type="match status" value="1"/>
</dbReference>
<dbReference type="AlphaFoldDB" id="A0A6L6JHX4"/>
<evidence type="ECO:0000259" key="6">
    <source>
        <dbReference type="PROSITE" id="PS50977"/>
    </source>
</evidence>
<dbReference type="GO" id="GO:0003700">
    <property type="term" value="F:DNA-binding transcription factor activity"/>
    <property type="evidence" value="ECO:0007669"/>
    <property type="project" value="TreeGrafter"/>
</dbReference>
<evidence type="ECO:0000256" key="4">
    <source>
        <dbReference type="PROSITE-ProRule" id="PRU00335"/>
    </source>
</evidence>
<accession>A0A6L6JHX4</accession>
<feature type="region of interest" description="Disordered" evidence="5">
    <location>
        <begin position="1"/>
        <end position="24"/>
    </location>
</feature>
<keyword evidence="2 4" id="KW-0238">DNA-binding</keyword>
<dbReference type="OrthoDB" id="9808189at2"/>
<dbReference type="Pfam" id="PF17918">
    <property type="entry name" value="TetR_C_15"/>
    <property type="match status" value="1"/>
</dbReference>
<keyword evidence="1" id="KW-0805">Transcription regulation</keyword>
<evidence type="ECO:0000256" key="1">
    <source>
        <dbReference type="ARBA" id="ARBA00023015"/>
    </source>
</evidence>
<dbReference type="InterPro" id="IPR041669">
    <property type="entry name" value="TetR_C_15"/>
</dbReference>
<gene>
    <name evidence="7" type="ORF">GL286_20945</name>
</gene>
<proteinExistence type="predicted"/>